<name>A0ABQ9IAX7_9NEOP</name>
<dbReference type="Proteomes" id="UP001159363">
    <property type="component" value="Chromosome 2"/>
</dbReference>
<keyword evidence="3" id="KW-1185">Reference proteome</keyword>
<feature type="domain" description="Integrase zinc-binding" evidence="1">
    <location>
        <begin position="81"/>
        <end position="130"/>
    </location>
</feature>
<dbReference type="EMBL" id="JARBHB010000002">
    <property type="protein sequence ID" value="KAJ8893791.1"/>
    <property type="molecule type" value="Genomic_DNA"/>
</dbReference>
<proteinExistence type="predicted"/>
<gene>
    <name evidence="2" type="ORF">PR048_006392</name>
</gene>
<dbReference type="Gene3D" id="1.10.340.70">
    <property type="match status" value="1"/>
</dbReference>
<accession>A0ABQ9IAX7</accession>
<sequence>MTDIRMTLNKDKCKFAFSEMHSADYPYLTVKEPSNPADCFFIKAEDAPYEATDIALATERDDELCKVKTWLENGRWWFLRELQSAILEESHHHPGVVAMKKLARCYFWWRGLDADIQLVIGSCQLCQETRHGAPHIQN</sequence>
<organism evidence="2 3">
    <name type="scientific">Dryococelus australis</name>
    <dbReference type="NCBI Taxonomy" id="614101"/>
    <lineage>
        <taxon>Eukaryota</taxon>
        <taxon>Metazoa</taxon>
        <taxon>Ecdysozoa</taxon>
        <taxon>Arthropoda</taxon>
        <taxon>Hexapoda</taxon>
        <taxon>Insecta</taxon>
        <taxon>Pterygota</taxon>
        <taxon>Neoptera</taxon>
        <taxon>Polyneoptera</taxon>
        <taxon>Phasmatodea</taxon>
        <taxon>Verophasmatodea</taxon>
        <taxon>Anareolatae</taxon>
        <taxon>Phasmatidae</taxon>
        <taxon>Eurycanthinae</taxon>
        <taxon>Dryococelus</taxon>
    </lineage>
</organism>
<evidence type="ECO:0000313" key="2">
    <source>
        <dbReference type="EMBL" id="KAJ8893791.1"/>
    </source>
</evidence>
<comment type="caution">
    <text evidence="2">The sequence shown here is derived from an EMBL/GenBank/DDBJ whole genome shotgun (WGS) entry which is preliminary data.</text>
</comment>
<evidence type="ECO:0000259" key="1">
    <source>
        <dbReference type="Pfam" id="PF17921"/>
    </source>
</evidence>
<dbReference type="InterPro" id="IPR041588">
    <property type="entry name" value="Integrase_H2C2"/>
</dbReference>
<evidence type="ECO:0000313" key="3">
    <source>
        <dbReference type="Proteomes" id="UP001159363"/>
    </source>
</evidence>
<reference evidence="2 3" key="1">
    <citation type="submission" date="2023-02" db="EMBL/GenBank/DDBJ databases">
        <title>LHISI_Scaffold_Assembly.</title>
        <authorList>
            <person name="Stuart O.P."/>
            <person name="Cleave R."/>
            <person name="Magrath M.J.L."/>
            <person name="Mikheyev A.S."/>
        </authorList>
    </citation>
    <scope>NUCLEOTIDE SEQUENCE [LARGE SCALE GENOMIC DNA]</scope>
    <source>
        <strain evidence="2">Daus_M_001</strain>
        <tissue evidence="2">Leg muscle</tissue>
    </source>
</reference>
<protein>
    <recommendedName>
        <fullName evidence="1">Integrase zinc-binding domain-containing protein</fullName>
    </recommendedName>
</protein>
<dbReference type="Pfam" id="PF17921">
    <property type="entry name" value="Integrase_H2C2"/>
    <property type="match status" value="1"/>
</dbReference>